<accession>A0A1F6CCS3</accession>
<keyword evidence="3" id="KW-0133">Cell shape</keyword>
<evidence type="ECO:0000256" key="4">
    <source>
        <dbReference type="ARBA" id="ARBA00032089"/>
    </source>
</evidence>
<feature type="transmembrane region" description="Helical" evidence="6">
    <location>
        <begin position="20"/>
        <end position="40"/>
    </location>
</feature>
<dbReference type="PANTHER" id="PTHR34138">
    <property type="entry name" value="CELL SHAPE-DETERMINING PROTEIN MREC"/>
    <property type="match status" value="1"/>
</dbReference>
<dbReference type="Pfam" id="PF04085">
    <property type="entry name" value="MreC"/>
    <property type="match status" value="1"/>
</dbReference>
<evidence type="ECO:0000256" key="5">
    <source>
        <dbReference type="SAM" id="Coils"/>
    </source>
</evidence>
<evidence type="ECO:0000313" key="9">
    <source>
        <dbReference type="Proteomes" id="UP000178344"/>
    </source>
</evidence>
<dbReference type="GO" id="GO:0005886">
    <property type="term" value="C:plasma membrane"/>
    <property type="evidence" value="ECO:0007669"/>
    <property type="project" value="TreeGrafter"/>
</dbReference>
<gene>
    <name evidence="8" type="ORF">A2671_00370</name>
</gene>
<feature type="domain" description="Rod shape-determining protein MreC beta-barrel core" evidence="7">
    <location>
        <begin position="123"/>
        <end position="262"/>
    </location>
</feature>
<keyword evidence="6" id="KW-1133">Transmembrane helix</keyword>
<dbReference type="InterPro" id="IPR055342">
    <property type="entry name" value="MreC_beta-barrel_core"/>
</dbReference>
<dbReference type="Gene3D" id="2.40.10.340">
    <property type="entry name" value="Rod shape-determining protein MreC, domain 1"/>
    <property type="match status" value="1"/>
</dbReference>
<comment type="caution">
    <text evidence="8">The sequence shown here is derived from an EMBL/GenBank/DDBJ whole genome shotgun (WGS) entry which is preliminary data.</text>
</comment>
<sequence length="264" mass="28538">MNSLRPSRRPTPPLVRLRLLGFGVLSLFIAATVFLFPSAFPSVLQRIGGPIWEGSNIAGGAFQTLGESFRSKYDLIQENRALQQKLADIELQLQGLKIIQEENFELASRKDHEESSPKIVAAVLTRPNVSLYDTLIVDAGERDGIETGARAYAGSDVLIGEVAAVYRTTALIKLFSTPGERTIVQVGTGKIQAEAIGKGAGNFEARLPHGANIVEGDDVVIPGIHPKIFGTVLSIIAGPADPFETILFRGPINPFEIRHVFIGE</sequence>
<evidence type="ECO:0000313" key="8">
    <source>
        <dbReference type="EMBL" id="OGG46984.1"/>
    </source>
</evidence>
<dbReference type="Gene3D" id="2.40.10.350">
    <property type="entry name" value="Rod shape-determining protein MreC, domain 2"/>
    <property type="match status" value="1"/>
</dbReference>
<evidence type="ECO:0000256" key="3">
    <source>
        <dbReference type="ARBA" id="ARBA00022960"/>
    </source>
</evidence>
<evidence type="ECO:0000256" key="2">
    <source>
        <dbReference type="ARBA" id="ARBA00013855"/>
    </source>
</evidence>
<dbReference type="Proteomes" id="UP000178344">
    <property type="component" value="Unassembled WGS sequence"/>
</dbReference>
<proteinExistence type="inferred from homology"/>
<dbReference type="InterPro" id="IPR042177">
    <property type="entry name" value="Cell/Rod_1"/>
</dbReference>
<organism evidence="8 9">
    <name type="scientific">Candidatus Kaiserbacteria bacterium RIFCSPHIGHO2_01_FULL_49_13</name>
    <dbReference type="NCBI Taxonomy" id="1798477"/>
    <lineage>
        <taxon>Bacteria</taxon>
        <taxon>Candidatus Kaiseribacteriota</taxon>
    </lineage>
</organism>
<name>A0A1F6CCS3_9BACT</name>
<dbReference type="InterPro" id="IPR007221">
    <property type="entry name" value="MreC"/>
</dbReference>
<keyword evidence="6" id="KW-0472">Membrane</keyword>
<comment type="similarity">
    <text evidence="1">Belongs to the MreC family.</text>
</comment>
<dbReference type="GO" id="GO:0008360">
    <property type="term" value="P:regulation of cell shape"/>
    <property type="evidence" value="ECO:0007669"/>
    <property type="project" value="UniProtKB-KW"/>
</dbReference>
<reference evidence="8 9" key="1">
    <citation type="journal article" date="2016" name="Nat. Commun.">
        <title>Thousands of microbial genomes shed light on interconnected biogeochemical processes in an aquifer system.</title>
        <authorList>
            <person name="Anantharaman K."/>
            <person name="Brown C.T."/>
            <person name="Hug L.A."/>
            <person name="Sharon I."/>
            <person name="Castelle C.J."/>
            <person name="Probst A.J."/>
            <person name="Thomas B.C."/>
            <person name="Singh A."/>
            <person name="Wilkins M.J."/>
            <person name="Karaoz U."/>
            <person name="Brodie E.L."/>
            <person name="Williams K.H."/>
            <person name="Hubbard S.S."/>
            <person name="Banfield J.F."/>
        </authorList>
    </citation>
    <scope>NUCLEOTIDE SEQUENCE [LARGE SCALE GENOMIC DNA]</scope>
</reference>
<protein>
    <recommendedName>
        <fullName evidence="2">Cell shape-determining protein MreC</fullName>
    </recommendedName>
    <alternativeName>
        <fullName evidence="4">Cell shape protein MreC</fullName>
    </alternativeName>
</protein>
<evidence type="ECO:0000256" key="6">
    <source>
        <dbReference type="SAM" id="Phobius"/>
    </source>
</evidence>
<dbReference type="AlphaFoldDB" id="A0A1F6CCS3"/>
<evidence type="ECO:0000256" key="1">
    <source>
        <dbReference type="ARBA" id="ARBA00009369"/>
    </source>
</evidence>
<feature type="coiled-coil region" evidence="5">
    <location>
        <begin position="72"/>
        <end position="99"/>
    </location>
</feature>
<dbReference type="EMBL" id="MFKQ01000033">
    <property type="protein sequence ID" value="OGG46984.1"/>
    <property type="molecule type" value="Genomic_DNA"/>
</dbReference>
<dbReference type="PANTHER" id="PTHR34138:SF1">
    <property type="entry name" value="CELL SHAPE-DETERMINING PROTEIN MREC"/>
    <property type="match status" value="1"/>
</dbReference>
<keyword evidence="6" id="KW-0812">Transmembrane</keyword>
<keyword evidence="5" id="KW-0175">Coiled coil</keyword>
<evidence type="ECO:0000259" key="7">
    <source>
        <dbReference type="Pfam" id="PF04085"/>
    </source>
</evidence>
<dbReference type="InterPro" id="IPR042175">
    <property type="entry name" value="Cell/Rod_MreC_2"/>
</dbReference>